<dbReference type="PANTHER" id="PTHR34820">
    <property type="entry name" value="INNER MEMBRANE PROTEIN YEBZ"/>
    <property type="match status" value="1"/>
</dbReference>
<keyword evidence="6" id="KW-0472">Membrane</keyword>
<keyword evidence="6" id="KW-1133">Transmembrane helix</keyword>
<dbReference type="Proteomes" id="UP001596220">
    <property type="component" value="Unassembled WGS sequence"/>
</dbReference>
<dbReference type="InterPro" id="IPR014755">
    <property type="entry name" value="Cu-Rt/internalin_Ig-like"/>
</dbReference>
<accession>A0ABW1P650</accession>
<gene>
    <name evidence="9" type="ORF">ACFP3R_16680</name>
</gene>
<reference evidence="10" key="1">
    <citation type="journal article" date="2019" name="Int. J. Syst. Evol. Microbiol.">
        <title>The Global Catalogue of Microorganisms (GCM) 10K type strain sequencing project: providing services to taxonomists for standard genome sequencing and annotation.</title>
        <authorList>
            <consortium name="The Broad Institute Genomics Platform"/>
            <consortium name="The Broad Institute Genome Sequencing Center for Infectious Disease"/>
            <person name="Wu L."/>
            <person name="Ma J."/>
        </authorList>
    </citation>
    <scope>NUCLEOTIDE SEQUENCE [LARGE SCALE GENOMIC DNA]</scope>
    <source>
        <strain evidence="10">CGMCC 4.7246</strain>
    </source>
</reference>
<evidence type="ECO:0000313" key="10">
    <source>
        <dbReference type="Proteomes" id="UP001596220"/>
    </source>
</evidence>
<evidence type="ECO:0000256" key="4">
    <source>
        <dbReference type="ARBA" id="ARBA00023008"/>
    </source>
</evidence>
<dbReference type="InterPro" id="IPR007348">
    <property type="entry name" value="CopC_dom"/>
</dbReference>
<evidence type="ECO:0000313" key="9">
    <source>
        <dbReference type="EMBL" id="MFC6090916.1"/>
    </source>
</evidence>
<keyword evidence="10" id="KW-1185">Reference proteome</keyword>
<keyword evidence="6" id="KW-0812">Transmembrane</keyword>
<organism evidence="9 10">
    <name type="scientific">Saccharothrix lopnurensis</name>
    <dbReference type="NCBI Taxonomy" id="1670621"/>
    <lineage>
        <taxon>Bacteria</taxon>
        <taxon>Bacillati</taxon>
        <taxon>Actinomycetota</taxon>
        <taxon>Actinomycetes</taxon>
        <taxon>Pseudonocardiales</taxon>
        <taxon>Pseudonocardiaceae</taxon>
        <taxon>Saccharothrix</taxon>
    </lineage>
</organism>
<protein>
    <submittedName>
        <fullName evidence="9">Copper resistance protein CopC</fullName>
    </submittedName>
</protein>
<keyword evidence="3 7" id="KW-0732">Signal</keyword>
<feature type="compositionally biased region" description="Low complexity" evidence="5">
    <location>
        <begin position="134"/>
        <end position="166"/>
    </location>
</feature>
<evidence type="ECO:0000256" key="1">
    <source>
        <dbReference type="ARBA" id="ARBA00004196"/>
    </source>
</evidence>
<dbReference type="Gene3D" id="2.60.40.1220">
    <property type="match status" value="1"/>
</dbReference>
<dbReference type="InterPro" id="IPR032694">
    <property type="entry name" value="CopC/D"/>
</dbReference>
<dbReference type="SUPFAM" id="SSF81296">
    <property type="entry name" value="E set domains"/>
    <property type="match status" value="1"/>
</dbReference>
<name>A0ABW1P650_9PSEU</name>
<keyword evidence="2" id="KW-0479">Metal-binding</keyword>
<feature type="chain" id="PRO_5046399989" evidence="7">
    <location>
        <begin position="25"/>
        <end position="234"/>
    </location>
</feature>
<comment type="caution">
    <text evidence="9">The sequence shown here is derived from an EMBL/GenBank/DDBJ whole genome shotgun (WGS) entry which is preliminary data.</text>
</comment>
<dbReference type="PANTHER" id="PTHR34820:SF4">
    <property type="entry name" value="INNER MEMBRANE PROTEIN YEBZ"/>
    <property type="match status" value="1"/>
</dbReference>
<keyword evidence="4" id="KW-0186">Copper</keyword>
<feature type="region of interest" description="Disordered" evidence="5">
    <location>
        <begin position="121"/>
        <end position="166"/>
    </location>
</feature>
<evidence type="ECO:0000256" key="5">
    <source>
        <dbReference type="SAM" id="MobiDB-lite"/>
    </source>
</evidence>
<dbReference type="InterPro" id="IPR014756">
    <property type="entry name" value="Ig_E-set"/>
</dbReference>
<sequence length="234" mass="22721">MKRLALSALLAVLALVGVASPAFAHTELISSDPADGATLAQRPQQLTLTFSEPVPAESAGITVTGPDGAAWPLGEISARGSSLVVPLKASGSPAGQHALAWRVESLDGDFVDGVITFTLPAPATGQAPTTKAGTPPTEAPPVTTTEAATSSAAATTTTATTAATTSSAVATATAAEEDGGGVPVWVWVLAAVALAAVGVAVALGRRRSAAADDGASTGATDGAATTADRADDAG</sequence>
<evidence type="ECO:0000256" key="2">
    <source>
        <dbReference type="ARBA" id="ARBA00022723"/>
    </source>
</evidence>
<dbReference type="EMBL" id="JBHSQO010000014">
    <property type="protein sequence ID" value="MFC6090916.1"/>
    <property type="molecule type" value="Genomic_DNA"/>
</dbReference>
<dbReference type="Pfam" id="PF04234">
    <property type="entry name" value="CopC"/>
    <property type="match status" value="1"/>
</dbReference>
<feature type="region of interest" description="Disordered" evidence="5">
    <location>
        <begin position="207"/>
        <end position="234"/>
    </location>
</feature>
<dbReference type="RefSeq" id="WP_380637115.1">
    <property type="nucleotide sequence ID" value="NZ_JBHSQO010000014.1"/>
</dbReference>
<proteinExistence type="predicted"/>
<evidence type="ECO:0000256" key="7">
    <source>
        <dbReference type="SAM" id="SignalP"/>
    </source>
</evidence>
<feature type="compositionally biased region" description="Low complexity" evidence="5">
    <location>
        <begin position="211"/>
        <end position="227"/>
    </location>
</feature>
<evidence type="ECO:0000259" key="8">
    <source>
        <dbReference type="Pfam" id="PF04234"/>
    </source>
</evidence>
<feature type="signal peptide" evidence="7">
    <location>
        <begin position="1"/>
        <end position="24"/>
    </location>
</feature>
<feature type="transmembrane region" description="Helical" evidence="6">
    <location>
        <begin position="184"/>
        <end position="203"/>
    </location>
</feature>
<evidence type="ECO:0000256" key="6">
    <source>
        <dbReference type="SAM" id="Phobius"/>
    </source>
</evidence>
<feature type="domain" description="CopC" evidence="8">
    <location>
        <begin position="25"/>
        <end position="119"/>
    </location>
</feature>
<evidence type="ECO:0000256" key="3">
    <source>
        <dbReference type="ARBA" id="ARBA00022729"/>
    </source>
</evidence>
<comment type="subcellular location">
    <subcellularLocation>
        <location evidence="1">Cell envelope</location>
    </subcellularLocation>
</comment>